<evidence type="ECO:0000256" key="6">
    <source>
        <dbReference type="SAM" id="MobiDB-lite"/>
    </source>
</evidence>
<feature type="transmembrane region" description="Helical" evidence="7">
    <location>
        <begin position="313"/>
        <end position="332"/>
    </location>
</feature>
<feature type="transmembrane region" description="Helical" evidence="7">
    <location>
        <begin position="226"/>
        <end position="246"/>
    </location>
</feature>
<dbReference type="AlphaFoldDB" id="A0A7S4J105"/>
<dbReference type="GO" id="GO:0046964">
    <property type="term" value="F:3'-phosphoadenosine 5'-phosphosulfate transmembrane transporter activity"/>
    <property type="evidence" value="ECO:0007669"/>
    <property type="project" value="TreeGrafter"/>
</dbReference>
<keyword evidence="3 7" id="KW-0812">Transmembrane</keyword>
<keyword evidence="2" id="KW-0813">Transport</keyword>
<feature type="transmembrane region" description="Helical" evidence="7">
    <location>
        <begin position="45"/>
        <end position="62"/>
    </location>
</feature>
<gene>
    <name evidence="8" type="ORF">OAUR00152_LOCUS19072</name>
</gene>
<feature type="transmembrane region" description="Helical" evidence="7">
    <location>
        <begin position="258"/>
        <end position="279"/>
    </location>
</feature>
<dbReference type="PANTHER" id="PTHR10778:SF8">
    <property type="entry name" value="ADENOSINE 3'-PHOSPHO 5'-PHOSPHOSULFATE TRANSPORTER 2"/>
    <property type="match status" value="1"/>
</dbReference>
<feature type="compositionally biased region" description="Basic and acidic residues" evidence="6">
    <location>
        <begin position="10"/>
        <end position="28"/>
    </location>
</feature>
<evidence type="ECO:0000256" key="5">
    <source>
        <dbReference type="ARBA" id="ARBA00023136"/>
    </source>
</evidence>
<keyword evidence="4 7" id="KW-1133">Transmembrane helix</keyword>
<evidence type="ECO:0000256" key="4">
    <source>
        <dbReference type="ARBA" id="ARBA00022989"/>
    </source>
</evidence>
<dbReference type="EMBL" id="HBKQ01028165">
    <property type="protein sequence ID" value="CAE2246576.1"/>
    <property type="molecule type" value="Transcribed_RNA"/>
</dbReference>
<evidence type="ECO:0000256" key="7">
    <source>
        <dbReference type="SAM" id="Phobius"/>
    </source>
</evidence>
<feature type="region of interest" description="Disordered" evidence="6">
    <location>
        <begin position="342"/>
        <end position="389"/>
    </location>
</feature>
<evidence type="ECO:0000256" key="3">
    <source>
        <dbReference type="ARBA" id="ARBA00022692"/>
    </source>
</evidence>
<dbReference type="InterPro" id="IPR013657">
    <property type="entry name" value="SCL35B1-4/HUT1"/>
</dbReference>
<dbReference type="GO" id="GO:0000139">
    <property type="term" value="C:Golgi membrane"/>
    <property type="evidence" value="ECO:0007669"/>
    <property type="project" value="TreeGrafter"/>
</dbReference>
<evidence type="ECO:0000256" key="2">
    <source>
        <dbReference type="ARBA" id="ARBA00022448"/>
    </source>
</evidence>
<dbReference type="PANTHER" id="PTHR10778">
    <property type="entry name" value="SOLUTE CARRIER FAMILY 35 MEMBER B"/>
    <property type="match status" value="1"/>
</dbReference>
<feature type="transmembrane region" description="Helical" evidence="7">
    <location>
        <begin position="112"/>
        <end position="131"/>
    </location>
</feature>
<dbReference type="GO" id="GO:0005789">
    <property type="term" value="C:endoplasmic reticulum membrane"/>
    <property type="evidence" value="ECO:0007669"/>
    <property type="project" value="TreeGrafter"/>
</dbReference>
<feature type="compositionally biased region" description="Basic and acidic residues" evidence="6">
    <location>
        <begin position="342"/>
        <end position="363"/>
    </location>
</feature>
<organism evidence="8">
    <name type="scientific">Odontella aurita</name>
    <dbReference type="NCBI Taxonomy" id="265563"/>
    <lineage>
        <taxon>Eukaryota</taxon>
        <taxon>Sar</taxon>
        <taxon>Stramenopiles</taxon>
        <taxon>Ochrophyta</taxon>
        <taxon>Bacillariophyta</taxon>
        <taxon>Mediophyceae</taxon>
        <taxon>Biddulphiophycidae</taxon>
        <taxon>Eupodiscales</taxon>
        <taxon>Odontellaceae</taxon>
        <taxon>Odontella</taxon>
    </lineage>
</organism>
<evidence type="ECO:0000313" key="8">
    <source>
        <dbReference type="EMBL" id="CAE2246576.1"/>
    </source>
</evidence>
<reference evidence="8" key="1">
    <citation type="submission" date="2021-01" db="EMBL/GenBank/DDBJ databases">
        <authorList>
            <person name="Corre E."/>
            <person name="Pelletier E."/>
            <person name="Niang G."/>
            <person name="Scheremetjew M."/>
            <person name="Finn R."/>
            <person name="Kale V."/>
            <person name="Holt S."/>
            <person name="Cochrane G."/>
            <person name="Meng A."/>
            <person name="Brown T."/>
            <person name="Cohen L."/>
        </authorList>
    </citation>
    <scope>NUCLEOTIDE SEQUENCE</scope>
    <source>
        <strain evidence="8">Isolate 1302-5</strain>
    </source>
</reference>
<feature type="transmembrane region" description="Helical" evidence="7">
    <location>
        <begin position="164"/>
        <end position="182"/>
    </location>
</feature>
<feature type="compositionally biased region" description="Polar residues" evidence="6">
    <location>
        <begin position="374"/>
        <end position="389"/>
    </location>
</feature>
<sequence>MTSDEASAADGRKEEDSPTAKSRRDDTVPCRGSGHFESLPASQQFALLSLGMFLFFGAHNVLQEAIMKIPGFSYGVMLGYLEVLGVTVCSFLERKYVAKESGRVAPLSSYPLLTLCLLVSSGMSNMSLNYINFPTKVVFRSCKLLPTMLMATVINKKVFQSSEYLSAIAVCAGLIMFTAADWQLTPSFNPFGLILVTLSVCADSVLPNVQEKLFRQGSSRLEVTFYTNVFTLAAMTVTTLASGDLVGMVQHAMRDSRLTLYCAVYTMIAYIAISTYMNIVKRFGGVAAVLLATARKGMTLVLSFLLFPKAFSWYYVAGAALVLGGLLAASLIKQKMRTMEKDVEKQPLKGARQNEQRDIEEGSKNCTGGGKGTPTPSVRQSIPTSSKQG</sequence>
<evidence type="ECO:0000256" key="1">
    <source>
        <dbReference type="ARBA" id="ARBA00004141"/>
    </source>
</evidence>
<name>A0A7S4J105_9STRA</name>
<feature type="region of interest" description="Disordered" evidence="6">
    <location>
        <begin position="1"/>
        <end position="28"/>
    </location>
</feature>
<comment type="subcellular location">
    <subcellularLocation>
        <location evidence="1">Membrane</location>
        <topology evidence="1">Multi-pass membrane protein</topology>
    </subcellularLocation>
</comment>
<feature type="transmembrane region" description="Helical" evidence="7">
    <location>
        <begin position="74"/>
        <end position="92"/>
    </location>
</feature>
<evidence type="ECO:0008006" key="9">
    <source>
        <dbReference type="Google" id="ProtNLM"/>
    </source>
</evidence>
<proteinExistence type="predicted"/>
<dbReference type="Pfam" id="PF08449">
    <property type="entry name" value="UAA"/>
    <property type="match status" value="1"/>
</dbReference>
<keyword evidence="5 7" id="KW-0472">Membrane</keyword>
<protein>
    <recommendedName>
        <fullName evidence="9">Sugar phosphate transporter domain-containing protein</fullName>
    </recommendedName>
</protein>
<accession>A0A7S4J105</accession>